<evidence type="ECO:0000256" key="1">
    <source>
        <dbReference type="SAM" id="Phobius"/>
    </source>
</evidence>
<feature type="transmembrane region" description="Helical" evidence="1">
    <location>
        <begin position="150"/>
        <end position="169"/>
    </location>
</feature>
<keyword evidence="3" id="KW-1185">Reference proteome</keyword>
<feature type="transmembrane region" description="Helical" evidence="1">
    <location>
        <begin position="189"/>
        <end position="209"/>
    </location>
</feature>
<accession>A0A2K3YFH6</accession>
<proteinExistence type="predicted"/>
<reference evidence="2 3" key="1">
    <citation type="submission" date="2017-08" db="EMBL/GenBank/DDBJ databases">
        <title>Draft genome sequences of 64 type strains of genus Staph aureus.</title>
        <authorList>
            <person name="Cole K."/>
            <person name="Golubchik T."/>
            <person name="Russell J."/>
            <person name="Foster D."/>
            <person name="Llewelyn M."/>
            <person name="Wilson D."/>
            <person name="Crook D."/>
            <person name="Paul J."/>
        </authorList>
    </citation>
    <scope>NUCLEOTIDE SEQUENCE [LARGE SCALE GENOMIC DNA]</scope>
    <source>
        <strain evidence="2 3">DSM 21968</strain>
    </source>
</reference>
<dbReference type="EMBL" id="PPRF01000161">
    <property type="protein sequence ID" value="PNZ24094.1"/>
    <property type="molecule type" value="Genomic_DNA"/>
</dbReference>
<evidence type="ECO:0000313" key="2">
    <source>
        <dbReference type="EMBL" id="PNZ24094.1"/>
    </source>
</evidence>
<gene>
    <name evidence="2" type="ORF">CD122_11690</name>
</gene>
<feature type="transmembrane region" description="Helical" evidence="1">
    <location>
        <begin position="38"/>
        <end position="62"/>
    </location>
</feature>
<dbReference type="Proteomes" id="UP000242752">
    <property type="component" value="Unassembled WGS sequence"/>
</dbReference>
<protein>
    <submittedName>
        <fullName evidence="2">Uncharacterized protein</fullName>
    </submittedName>
</protein>
<keyword evidence="1" id="KW-1133">Transmembrane helix</keyword>
<feature type="transmembrane region" description="Helical" evidence="1">
    <location>
        <begin position="114"/>
        <end position="138"/>
    </location>
</feature>
<comment type="caution">
    <text evidence="2">The sequence shown here is derived from an EMBL/GenBank/DDBJ whole genome shotgun (WGS) entry which is preliminary data.</text>
</comment>
<keyword evidence="1" id="KW-0472">Membrane</keyword>
<feature type="transmembrane region" description="Helical" evidence="1">
    <location>
        <begin position="68"/>
        <end position="93"/>
    </location>
</feature>
<organism evidence="2 3">
    <name type="scientific">Staphylococcus rostri</name>
    <dbReference type="NCBI Taxonomy" id="522262"/>
    <lineage>
        <taxon>Bacteria</taxon>
        <taxon>Bacillati</taxon>
        <taxon>Bacillota</taxon>
        <taxon>Bacilli</taxon>
        <taxon>Bacillales</taxon>
        <taxon>Staphylococcaceae</taxon>
        <taxon>Staphylococcus</taxon>
    </lineage>
</organism>
<evidence type="ECO:0000313" key="3">
    <source>
        <dbReference type="Proteomes" id="UP000242752"/>
    </source>
</evidence>
<keyword evidence="1" id="KW-0812">Transmembrane</keyword>
<sequence length="239" mass="28231">MMIIIDYIYIWLINYIRKTYFDIFKSNINLSFRKVKEVSMLLCIVIFALSVFLSIILNLFILGLEGHIPPILIIIILFFVTYRLVVVDLKISIKNFHLNDDKWIYRKTSKKTQIFLDIIKILNISIVKIICLYPISYIAFFATTSIFNKYSFYTIFLLSLFSCVLYVFAVQLRLSISLFYMLGNKNFSYLRISLIPCLLLILFWVITIIKNNQEHIRNLISNIMHIGEVSNIIKISIYM</sequence>
<feature type="non-terminal residue" evidence="2">
    <location>
        <position position="239"/>
    </location>
</feature>
<dbReference type="AlphaFoldDB" id="A0A2K3YFH6"/>
<dbReference type="RefSeq" id="WP_169926527.1">
    <property type="nucleotide sequence ID" value="NZ_PPRF01000161.1"/>
</dbReference>
<name>A0A2K3YFH6_9STAP</name>